<feature type="compositionally biased region" description="Low complexity" evidence="1">
    <location>
        <begin position="51"/>
        <end position="70"/>
    </location>
</feature>
<dbReference type="eggNOG" id="KOG4341">
    <property type="taxonomic scope" value="Eukaryota"/>
</dbReference>
<protein>
    <recommendedName>
        <fullName evidence="2">F-box domain-containing protein</fullName>
    </recommendedName>
</protein>
<dbReference type="GO" id="GO:0031146">
    <property type="term" value="P:SCF-dependent proteasomal ubiquitin-dependent protein catabolic process"/>
    <property type="evidence" value="ECO:0007669"/>
    <property type="project" value="TreeGrafter"/>
</dbReference>
<feature type="region of interest" description="Disordered" evidence="1">
    <location>
        <begin position="569"/>
        <end position="602"/>
    </location>
</feature>
<reference evidence="3 4" key="1">
    <citation type="journal article" date="2011" name="Cell">
        <title>Insight into structure and assembly of the nuclear pore complex by utilizing the genome of a eukaryotic thermophile.</title>
        <authorList>
            <person name="Amlacher S."/>
            <person name="Sarges P."/>
            <person name="Flemming D."/>
            <person name="van Noort V."/>
            <person name="Kunze R."/>
            <person name="Devos D.P."/>
            <person name="Arumugam M."/>
            <person name="Bork P."/>
            <person name="Hurt E."/>
        </authorList>
    </citation>
    <scope>NUCLEOTIDE SEQUENCE [LARGE SCALE GENOMIC DNA]</scope>
    <source>
        <strain evidence="4">DSM 1495 / CBS 144.50 / IMI 039719</strain>
    </source>
</reference>
<evidence type="ECO:0000313" key="4">
    <source>
        <dbReference type="Proteomes" id="UP000008066"/>
    </source>
</evidence>
<keyword evidence="4" id="KW-1185">Reference proteome</keyword>
<dbReference type="EMBL" id="GL988041">
    <property type="protein sequence ID" value="EGS20716.1"/>
    <property type="molecule type" value="Genomic_DNA"/>
</dbReference>
<feature type="compositionally biased region" description="Polar residues" evidence="1">
    <location>
        <begin position="92"/>
        <end position="116"/>
    </location>
</feature>
<feature type="domain" description="F-box" evidence="2">
    <location>
        <begin position="145"/>
        <end position="191"/>
    </location>
</feature>
<dbReference type="PANTHER" id="PTHR13318:SF95">
    <property type="entry name" value="F-BOX PROTEIN YLR352W"/>
    <property type="match status" value="1"/>
</dbReference>
<dbReference type="SMART" id="SM00256">
    <property type="entry name" value="FBOX"/>
    <property type="match status" value="1"/>
</dbReference>
<gene>
    <name evidence="3" type="ORF">CTHT_0025520</name>
</gene>
<dbReference type="InterPro" id="IPR036047">
    <property type="entry name" value="F-box-like_dom_sf"/>
</dbReference>
<dbReference type="Proteomes" id="UP000008066">
    <property type="component" value="Unassembled WGS sequence"/>
</dbReference>
<dbReference type="OMA" id="SRLDRKW"/>
<dbReference type="Gene3D" id="1.20.1280.50">
    <property type="match status" value="1"/>
</dbReference>
<feature type="compositionally biased region" description="Gly residues" evidence="1">
    <location>
        <begin position="682"/>
        <end position="698"/>
    </location>
</feature>
<feature type="compositionally biased region" description="Polar residues" evidence="1">
    <location>
        <begin position="585"/>
        <end position="602"/>
    </location>
</feature>
<dbReference type="Pfam" id="PF12937">
    <property type="entry name" value="F-box-like"/>
    <property type="match status" value="1"/>
</dbReference>
<dbReference type="PANTHER" id="PTHR13318">
    <property type="entry name" value="PARTNER OF PAIRED, ISOFORM B-RELATED"/>
    <property type="match status" value="1"/>
</dbReference>
<dbReference type="GO" id="GO:0019005">
    <property type="term" value="C:SCF ubiquitin ligase complex"/>
    <property type="evidence" value="ECO:0007669"/>
    <property type="project" value="TreeGrafter"/>
</dbReference>
<organism evidence="4">
    <name type="scientific">Chaetomium thermophilum (strain DSM 1495 / CBS 144.50 / IMI 039719)</name>
    <name type="common">Thermochaetoides thermophila</name>
    <dbReference type="NCBI Taxonomy" id="759272"/>
    <lineage>
        <taxon>Eukaryota</taxon>
        <taxon>Fungi</taxon>
        <taxon>Dikarya</taxon>
        <taxon>Ascomycota</taxon>
        <taxon>Pezizomycotina</taxon>
        <taxon>Sordariomycetes</taxon>
        <taxon>Sordariomycetidae</taxon>
        <taxon>Sordariales</taxon>
        <taxon>Chaetomiaceae</taxon>
        <taxon>Thermochaetoides</taxon>
    </lineage>
</organism>
<dbReference type="KEGG" id="cthr:CTHT_0025520"/>
<sequence length="712" mass="78112">MADSAILPSSRLGSGVSEGMPPDNEVVGPLPETDTKKKGRERLLQGLQRISSSPSLARLSRPRSASSPYSMGSLSYASLSSVPSPLGQPSASSYYSQTSCANPSSAPTSIPGSPTTEEPPEYICVNDSHLSSKVKLAGKLKAKEINLWKDLPHELKIHVLSFLPQKELVRISRVSKEFHNMCFDGQLWARLDASEFYQKIPAEALAKIVLSAGSFVRDLNLRGCVQVEHYKKAEKIAQACNNLQRATLEGCRNFQRPTLHSLIRANPRLVHLNLTGLPAVTNVTCKVIAKSCPQLEYLDVSWCKQMDSTGVRFIINDCPNLKDLRVREIEGFNDPIVAEAIFRTNNLERLILAGCEDLTDSALQIMLRGQHPEIDVLTGLPVVPPRKLRHLDLSCCNRLTNNGVKALAHLVPNLEGLQLSGVTRLTDAALEPILATTPRLTHLELEDIQGLTNALFSQHLVKAPCAPVLEHLSVSGCERLGDSGLLPLFRNCTNLRSVYMDNTRISDLVLAEAAAMVTARSARILQSRPQPTSNDSSSHILPVVGLRLEVYDCPLITWTGVREIMSRNTEVPRLPKKQTTKDDSNTNSDATNCSAEQPTVQPCNHSYPAEIISLKCFYGWQMTVDEHTKRVLDGKLMAARRLERLWANYMQANEEAGIDGSGARRRRRRVRAAQQVHDQDAGDGGNGAGGVGNETGDGGPRRRARTTACIVM</sequence>
<feature type="region of interest" description="Disordered" evidence="1">
    <location>
        <begin position="1"/>
        <end position="70"/>
    </location>
</feature>
<dbReference type="InterPro" id="IPR001611">
    <property type="entry name" value="Leu-rich_rpt"/>
</dbReference>
<proteinExistence type="predicted"/>
<dbReference type="AlphaFoldDB" id="G0S600"/>
<dbReference type="Pfam" id="PF13516">
    <property type="entry name" value="LRR_6"/>
    <property type="match status" value="2"/>
</dbReference>
<accession>G0S600</accession>
<feature type="region of interest" description="Disordered" evidence="1">
    <location>
        <begin position="92"/>
        <end position="121"/>
    </location>
</feature>
<evidence type="ECO:0000259" key="2">
    <source>
        <dbReference type="PROSITE" id="PS50181"/>
    </source>
</evidence>
<dbReference type="SUPFAM" id="SSF81383">
    <property type="entry name" value="F-box domain"/>
    <property type="match status" value="1"/>
</dbReference>
<dbReference type="InterPro" id="IPR006553">
    <property type="entry name" value="Leu-rich_rpt_Cys-con_subtyp"/>
</dbReference>
<dbReference type="PROSITE" id="PS50181">
    <property type="entry name" value="FBOX"/>
    <property type="match status" value="1"/>
</dbReference>
<dbReference type="RefSeq" id="XP_006693012.1">
    <property type="nucleotide sequence ID" value="XM_006692949.1"/>
</dbReference>
<dbReference type="STRING" id="759272.G0S600"/>
<dbReference type="InterPro" id="IPR001810">
    <property type="entry name" value="F-box_dom"/>
</dbReference>
<evidence type="ECO:0000313" key="3">
    <source>
        <dbReference type="EMBL" id="EGS20716.1"/>
    </source>
</evidence>
<dbReference type="HOGENOM" id="CLU_025082_0_0_1"/>
<dbReference type="SUPFAM" id="SSF52047">
    <property type="entry name" value="RNI-like"/>
    <property type="match status" value="1"/>
</dbReference>
<dbReference type="Gene3D" id="3.80.10.10">
    <property type="entry name" value="Ribonuclease Inhibitor"/>
    <property type="match status" value="2"/>
</dbReference>
<name>G0S600_CHATD</name>
<dbReference type="InterPro" id="IPR032675">
    <property type="entry name" value="LRR_dom_sf"/>
</dbReference>
<evidence type="ECO:0000256" key="1">
    <source>
        <dbReference type="SAM" id="MobiDB-lite"/>
    </source>
</evidence>
<dbReference type="OrthoDB" id="550575at2759"/>
<feature type="region of interest" description="Disordered" evidence="1">
    <location>
        <begin position="658"/>
        <end position="712"/>
    </location>
</feature>
<dbReference type="SMART" id="SM00367">
    <property type="entry name" value="LRR_CC"/>
    <property type="match status" value="7"/>
</dbReference>
<dbReference type="GeneID" id="18256590"/>